<dbReference type="OrthoDB" id="3516932at2"/>
<dbReference type="Pfam" id="PF25601">
    <property type="entry name" value="AAA_lid_14"/>
    <property type="match status" value="1"/>
</dbReference>
<dbReference type="PROSITE" id="PS50110">
    <property type="entry name" value="RESPONSE_REGULATORY"/>
    <property type="match status" value="1"/>
</dbReference>
<keyword evidence="5" id="KW-0804">Transcription</keyword>
<accession>A0A2S0PAL9</accession>
<organism evidence="9 10">
    <name type="scientific">Microvirgula aerodenitrificans</name>
    <dbReference type="NCBI Taxonomy" id="57480"/>
    <lineage>
        <taxon>Bacteria</taxon>
        <taxon>Pseudomonadati</taxon>
        <taxon>Pseudomonadota</taxon>
        <taxon>Betaproteobacteria</taxon>
        <taxon>Neisseriales</taxon>
        <taxon>Aquaspirillaceae</taxon>
        <taxon>Microvirgula</taxon>
    </lineage>
</organism>
<dbReference type="PANTHER" id="PTHR32071">
    <property type="entry name" value="TRANSCRIPTIONAL REGULATORY PROTEIN"/>
    <property type="match status" value="1"/>
</dbReference>
<dbReference type="SMART" id="SM00382">
    <property type="entry name" value="AAA"/>
    <property type="match status" value="1"/>
</dbReference>
<dbReference type="GO" id="GO:0006355">
    <property type="term" value="P:regulation of DNA-templated transcription"/>
    <property type="evidence" value="ECO:0007669"/>
    <property type="project" value="InterPro"/>
</dbReference>
<dbReference type="InterPro" id="IPR002197">
    <property type="entry name" value="HTH_Fis"/>
</dbReference>
<feature type="domain" description="Sigma-54 factor interaction" evidence="7">
    <location>
        <begin position="132"/>
        <end position="361"/>
    </location>
</feature>
<dbReference type="InterPro" id="IPR002078">
    <property type="entry name" value="Sigma_54_int"/>
</dbReference>
<dbReference type="InterPro" id="IPR025944">
    <property type="entry name" value="Sigma_54_int_dom_CS"/>
</dbReference>
<dbReference type="PROSITE" id="PS00676">
    <property type="entry name" value="SIGMA54_INTERACT_2"/>
    <property type="match status" value="1"/>
</dbReference>
<dbReference type="Gene3D" id="1.10.8.60">
    <property type="match status" value="1"/>
</dbReference>
<dbReference type="CDD" id="cd00009">
    <property type="entry name" value="AAA"/>
    <property type="match status" value="1"/>
</dbReference>
<dbReference type="Gene3D" id="3.40.50.2300">
    <property type="match status" value="1"/>
</dbReference>
<keyword evidence="6" id="KW-0597">Phosphoprotein</keyword>
<evidence type="ECO:0000256" key="2">
    <source>
        <dbReference type="ARBA" id="ARBA00022840"/>
    </source>
</evidence>
<dbReference type="InterPro" id="IPR011006">
    <property type="entry name" value="CheY-like_superfamily"/>
</dbReference>
<dbReference type="FunFam" id="3.40.50.300:FF:000006">
    <property type="entry name" value="DNA-binding transcriptional regulator NtrC"/>
    <property type="match status" value="1"/>
</dbReference>
<dbReference type="InterPro" id="IPR025662">
    <property type="entry name" value="Sigma_54_int_dom_ATP-bd_1"/>
</dbReference>
<evidence type="ECO:0000259" key="8">
    <source>
        <dbReference type="PROSITE" id="PS50110"/>
    </source>
</evidence>
<dbReference type="PANTHER" id="PTHR32071:SF21">
    <property type="entry name" value="TRANSCRIPTIONAL REGULATORY PROTEIN FLGR"/>
    <property type="match status" value="1"/>
</dbReference>
<dbReference type="InterPro" id="IPR009057">
    <property type="entry name" value="Homeodomain-like_sf"/>
</dbReference>
<dbReference type="SUPFAM" id="SSF46689">
    <property type="entry name" value="Homeodomain-like"/>
    <property type="match status" value="1"/>
</dbReference>
<dbReference type="InterPro" id="IPR058031">
    <property type="entry name" value="AAA_lid_NorR"/>
</dbReference>
<keyword evidence="10" id="KW-1185">Reference proteome</keyword>
<dbReference type="GO" id="GO:0000160">
    <property type="term" value="P:phosphorelay signal transduction system"/>
    <property type="evidence" value="ECO:0007669"/>
    <property type="project" value="InterPro"/>
</dbReference>
<dbReference type="Pfam" id="PF00158">
    <property type="entry name" value="Sigma54_activat"/>
    <property type="match status" value="1"/>
</dbReference>
<keyword evidence="4" id="KW-0238">DNA-binding</keyword>
<dbReference type="RefSeq" id="WP_028497665.1">
    <property type="nucleotide sequence ID" value="NZ_CP028519.1"/>
</dbReference>
<dbReference type="STRING" id="1122240.GCA_000620105_00135"/>
<dbReference type="InterPro" id="IPR003593">
    <property type="entry name" value="AAA+_ATPase"/>
</dbReference>
<keyword evidence="2" id="KW-0067">ATP-binding</keyword>
<evidence type="ECO:0000256" key="5">
    <source>
        <dbReference type="ARBA" id="ARBA00023163"/>
    </source>
</evidence>
<dbReference type="Pfam" id="PF00072">
    <property type="entry name" value="Response_reg"/>
    <property type="match status" value="1"/>
</dbReference>
<evidence type="ECO:0000256" key="1">
    <source>
        <dbReference type="ARBA" id="ARBA00022741"/>
    </source>
</evidence>
<dbReference type="GO" id="GO:0005524">
    <property type="term" value="F:ATP binding"/>
    <property type="evidence" value="ECO:0007669"/>
    <property type="project" value="UniProtKB-KW"/>
</dbReference>
<keyword evidence="3" id="KW-0805">Transcription regulation</keyword>
<dbReference type="Gene3D" id="1.10.10.60">
    <property type="entry name" value="Homeodomain-like"/>
    <property type="match status" value="1"/>
</dbReference>
<dbReference type="EMBL" id="CP028519">
    <property type="protein sequence ID" value="AVY94429.1"/>
    <property type="molecule type" value="Genomic_DNA"/>
</dbReference>
<evidence type="ECO:0000256" key="6">
    <source>
        <dbReference type="PROSITE-ProRule" id="PRU00169"/>
    </source>
</evidence>
<dbReference type="PROSITE" id="PS50045">
    <property type="entry name" value="SIGMA54_INTERACT_4"/>
    <property type="match status" value="1"/>
</dbReference>
<dbReference type="SUPFAM" id="SSF52540">
    <property type="entry name" value="P-loop containing nucleoside triphosphate hydrolases"/>
    <property type="match status" value="1"/>
</dbReference>
<feature type="domain" description="Response regulatory" evidence="8">
    <location>
        <begin position="5"/>
        <end position="119"/>
    </location>
</feature>
<evidence type="ECO:0000313" key="9">
    <source>
        <dbReference type="EMBL" id="AVY94429.1"/>
    </source>
</evidence>
<dbReference type="SMART" id="SM00448">
    <property type="entry name" value="REC"/>
    <property type="match status" value="1"/>
</dbReference>
<dbReference type="AlphaFoldDB" id="A0A2S0PAL9"/>
<feature type="modified residue" description="4-aspartylphosphate" evidence="6">
    <location>
        <position position="54"/>
    </location>
</feature>
<dbReference type="Proteomes" id="UP000244173">
    <property type="component" value="Chromosome"/>
</dbReference>
<dbReference type="GO" id="GO:0043565">
    <property type="term" value="F:sequence-specific DNA binding"/>
    <property type="evidence" value="ECO:0007669"/>
    <property type="project" value="InterPro"/>
</dbReference>
<dbReference type="PROSITE" id="PS00675">
    <property type="entry name" value="SIGMA54_INTERACT_1"/>
    <property type="match status" value="1"/>
</dbReference>
<dbReference type="InterPro" id="IPR001789">
    <property type="entry name" value="Sig_transdc_resp-reg_receiver"/>
</dbReference>
<sequence>MAELPILVVEDDVALREALVDTLELGGLQVLTAGDGEEALSVLRHEAVGLVLSDGQMKPMDGYRLFHEIRRRALQVPFMLMTAYGAVDRAVDLLRAGACHYLTKPFEPDVLLAEVNRHRMTLPADESQPPAVVAVAKASRDVFELARRVAASEATVLINGESGVGKEVMARFLHCHSPRRLAPFIAVNCAAIPEALFESTLFGHEKGAFTGAVATYQGKFEQAQGGTLLLDEISEMPLSLQAKLLRVLQERELERVGGSRTVKLDIRILATTNRDLAGEVAAGRFRADLYYRVNVFPLTLPPLRQRRADIVPLAENILCGLARRSKRLSPGLSQAAIAKLTAYDWPGNIRELENVLQRAEILACGEEIDCDSLHFTLVPAPATTVVELGQILKSEIVRTKSSDEAETQGIRSLEKQYILDTLQAVNGVRRLAAERLGISERTLRYKLARWRETGDVETSEPACGGDRGENQ</sequence>
<keyword evidence="1" id="KW-0547">Nucleotide-binding</keyword>
<evidence type="ECO:0000259" key="7">
    <source>
        <dbReference type="PROSITE" id="PS50045"/>
    </source>
</evidence>
<name>A0A2S0PAL9_9NEIS</name>
<dbReference type="InterPro" id="IPR025943">
    <property type="entry name" value="Sigma_54_int_dom_ATP-bd_2"/>
</dbReference>
<dbReference type="KEGG" id="maer:DAI18_10510"/>
<evidence type="ECO:0000256" key="3">
    <source>
        <dbReference type="ARBA" id="ARBA00023015"/>
    </source>
</evidence>
<dbReference type="PROSITE" id="PS00688">
    <property type="entry name" value="SIGMA54_INTERACT_3"/>
    <property type="match status" value="1"/>
</dbReference>
<dbReference type="Pfam" id="PF02954">
    <property type="entry name" value="HTH_8"/>
    <property type="match status" value="1"/>
</dbReference>
<proteinExistence type="predicted"/>
<reference evidence="9 10" key="1">
    <citation type="submission" date="2018-04" db="EMBL/GenBank/DDBJ databases">
        <title>Denitrifier Microvirgula.</title>
        <authorList>
            <person name="Anderson E."/>
            <person name="Jang J."/>
            <person name="Ishii S."/>
        </authorList>
    </citation>
    <scope>NUCLEOTIDE SEQUENCE [LARGE SCALE GENOMIC DNA]</scope>
    <source>
        <strain evidence="9 10">BE2.4</strain>
    </source>
</reference>
<gene>
    <name evidence="9" type="ORF">DAI18_10510</name>
</gene>
<evidence type="ECO:0000313" key="10">
    <source>
        <dbReference type="Proteomes" id="UP000244173"/>
    </source>
</evidence>
<dbReference type="Gene3D" id="3.40.50.300">
    <property type="entry name" value="P-loop containing nucleotide triphosphate hydrolases"/>
    <property type="match status" value="1"/>
</dbReference>
<dbReference type="InterPro" id="IPR027417">
    <property type="entry name" value="P-loop_NTPase"/>
</dbReference>
<evidence type="ECO:0000256" key="4">
    <source>
        <dbReference type="ARBA" id="ARBA00023125"/>
    </source>
</evidence>
<dbReference type="SUPFAM" id="SSF52172">
    <property type="entry name" value="CheY-like"/>
    <property type="match status" value="1"/>
</dbReference>
<protein>
    <submittedName>
        <fullName evidence="9">Sigma-54-dependent Fis family transcriptional regulator</fullName>
    </submittedName>
</protein>